<dbReference type="Proteomes" id="UP000001194">
    <property type="component" value="Unassembled WGS sequence"/>
</dbReference>
<sequence>MLSASDSPGECRLPPELLDVVIDHLHDDPTTLRSLAMTSTQCLHSSRVHLFYQIQLMHHPSAEYHQTPSRVLDKYYRLNKILDTSPRLRGYIRHLIIHRAEYSHWVWYHIEPVVVQILGKLNNVSILSLRRVDFAWLSQFVRSPLRSMTLGTVVRLELHSCQFHNFDEFFHLIAGSNIKQLKVKEVSWGARWISSLPFRAHTTILESLHIGDDCLDVFTPTLLASDSPLSLQRLSKLSISPMGTYQTAAKVIEHSRLTLEELEVAVTGSRGNNLPLHILRPSDMICLRQLKLTHVRQSEGYSPIRCIMSLLSQIHHCDGLEAVSFMVIVEAPIAKMDWSKWRVVDEVLAGLFDARRSLKSVHIAMSGDASDADVWGLFDKLPELHRRRLLWMTLNNTGV</sequence>
<dbReference type="OrthoDB" id="2894387at2759"/>
<evidence type="ECO:0000313" key="1">
    <source>
        <dbReference type="EMBL" id="EDR09737.1"/>
    </source>
</evidence>
<dbReference type="EMBL" id="DS547099">
    <property type="protein sequence ID" value="EDR09737.1"/>
    <property type="molecule type" value="Genomic_DNA"/>
</dbReference>
<dbReference type="InParanoid" id="B0D807"/>
<reference evidence="1 2" key="1">
    <citation type="journal article" date="2008" name="Nature">
        <title>The genome of Laccaria bicolor provides insights into mycorrhizal symbiosis.</title>
        <authorList>
            <person name="Martin F."/>
            <person name="Aerts A."/>
            <person name="Ahren D."/>
            <person name="Brun A."/>
            <person name="Danchin E.G.J."/>
            <person name="Duchaussoy F."/>
            <person name="Gibon J."/>
            <person name="Kohler A."/>
            <person name="Lindquist E."/>
            <person name="Pereda V."/>
            <person name="Salamov A."/>
            <person name="Shapiro H.J."/>
            <person name="Wuyts J."/>
            <person name="Blaudez D."/>
            <person name="Buee M."/>
            <person name="Brokstein P."/>
            <person name="Canbaeck B."/>
            <person name="Cohen D."/>
            <person name="Courty P.E."/>
            <person name="Coutinho P.M."/>
            <person name="Delaruelle C."/>
            <person name="Detter J.C."/>
            <person name="Deveau A."/>
            <person name="DiFazio S."/>
            <person name="Duplessis S."/>
            <person name="Fraissinet-Tachet L."/>
            <person name="Lucic E."/>
            <person name="Frey-Klett P."/>
            <person name="Fourrey C."/>
            <person name="Feussner I."/>
            <person name="Gay G."/>
            <person name="Grimwood J."/>
            <person name="Hoegger P.J."/>
            <person name="Jain P."/>
            <person name="Kilaru S."/>
            <person name="Labbe J."/>
            <person name="Lin Y.C."/>
            <person name="Legue V."/>
            <person name="Le Tacon F."/>
            <person name="Marmeisse R."/>
            <person name="Melayah D."/>
            <person name="Montanini B."/>
            <person name="Muratet M."/>
            <person name="Nehls U."/>
            <person name="Niculita-Hirzel H."/>
            <person name="Oudot-Le Secq M.P."/>
            <person name="Peter M."/>
            <person name="Quesneville H."/>
            <person name="Rajashekar B."/>
            <person name="Reich M."/>
            <person name="Rouhier N."/>
            <person name="Schmutz J."/>
            <person name="Yin T."/>
            <person name="Chalot M."/>
            <person name="Henrissat B."/>
            <person name="Kuees U."/>
            <person name="Lucas S."/>
            <person name="Van de Peer Y."/>
            <person name="Podila G.K."/>
            <person name="Polle A."/>
            <person name="Pukkila P.J."/>
            <person name="Richardson P.M."/>
            <person name="Rouze P."/>
            <person name="Sanders I.R."/>
            <person name="Stajich J.E."/>
            <person name="Tunlid A."/>
            <person name="Tuskan G."/>
            <person name="Grigoriev I.V."/>
        </authorList>
    </citation>
    <scope>NUCLEOTIDE SEQUENCE [LARGE SCALE GENOMIC DNA]</scope>
    <source>
        <strain evidence="2">S238N-H82 / ATCC MYA-4686</strain>
    </source>
</reference>
<gene>
    <name evidence="1" type="ORF">LACBIDRAFT_319165</name>
</gene>
<dbReference type="HOGENOM" id="CLU_036316_4_0_1"/>
<dbReference type="AlphaFoldDB" id="B0D807"/>
<organism evidence="2">
    <name type="scientific">Laccaria bicolor (strain S238N-H82 / ATCC MYA-4686)</name>
    <name type="common">Bicoloured deceiver</name>
    <name type="synonym">Laccaria laccata var. bicolor</name>
    <dbReference type="NCBI Taxonomy" id="486041"/>
    <lineage>
        <taxon>Eukaryota</taxon>
        <taxon>Fungi</taxon>
        <taxon>Dikarya</taxon>
        <taxon>Basidiomycota</taxon>
        <taxon>Agaricomycotina</taxon>
        <taxon>Agaricomycetes</taxon>
        <taxon>Agaricomycetidae</taxon>
        <taxon>Agaricales</taxon>
        <taxon>Agaricineae</taxon>
        <taxon>Hydnangiaceae</taxon>
        <taxon>Laccaria</taxon>
    </lineage>
</organism>
<evidence type="ECO:0000313" key="2">
    <source>
        <dbReference type="Proteomes" id="UP000001194"/>
    </source>
</evidence>
<keyword evidence="2" id="KW-1185">Reference proteome</keyword>
<proteinExistence type="predicted"/>
<dbReference type="GeneID" id="6075355"/>
<dbReference type="RefSeq" id="XP_001880086.1">
    <property type="nucleotide sequence ID" value="XM_001880051.1"/>
</dbReference>
<dbReference type="KEGG" id="lbc:LACBIDRAFT_319165"/>
<name>B0D807_LACBS</name>
<dbReference type="Gene3D" id="3.80.10.10">
    <property type="entry name" value="Ribonuclease Inhibitor"/>
    <property type="match status" value="1"/>
</dbReference>
<accession>B0D807</accession>
<dbReference type="InterPro" id="IPR032675">
    <property type="entry name" value="LRR_dom_sf"/>
</dbReference>
<protein>
    <submittedName>
        <fullName evidence="1">Predicted protein</fullName>
    </submittedName>
</protein>